<dbReference type="CDD" id="cd02440">
    <property type="entry name" value="AdoMet_MTases"/>
    <property type="match status" value="1"/>
</dbReference>
<dbReference type="PANTHER" id="PTHR42912">
    <property type="entry name" value="METHYLTRANSFERASE"/>
    <property type="match status" value="1"/>
</dbReference>
<feature type="domain" description="Methyltransferase type 11" evidence="1">
    <location>
        <begin position="46"/>
        <end position="145"/>
    </location>
</feature>
<evidence type="ECO:0000313" key="2">
    <source>
        <dbReference type="EMBL" id="MBC5640589.1"/>
    </source>
</evidence>
<accession>A0A8I0A6R9</accession>
<evidence type="ECO:0000313" key="3">
    <source>
        <dbReference type="Proteomes" id="UP000662088"/>
    </source>
</evidence>
<dbReference type="EMBL" id="JACOOQ010000014">
    <property type="protein sequence ID" value="MBC5640589.1"/>
    <property type="molecule type" value="Genomic_DNA"/>
</dbReference>
<name>A0A8I0A6R9_9CLOT</name>
<dbReference type="InterPro" id="IPR029063">
    <property type="entry name" value="SAM-dependent_MTases_sf"/>
</dbReference>
<dbReference type="InterPro" id="IPR013216">
    <property type="entry name" value="Methyltransf_11"/>
</dbReference>
<proteinExistence type="predicted"/>
<dbReference type="RefSeq" id="WP_186835282.1">
    <property type="nucleotide sequence ID" value="NZ_JACOOQ010000014.1"/>
</dbReference>
<evidence type="ECO:0000259" key="1">
    <source>
        <dbReference type="Pfam" id="PF08241"/>
    </source>
</evidence>
<reference evidence="2" key="1">
    <citation type="submission" date="2020-08" db="EMBL/GenBank/DDBJ databases">
        <title>Genome public.</title>
        <authorList>
            <person name="Liu C."/>
            <person name="Sun Q."/>
        </authorList>
    </citation>
    <scope>NUCLEOTIDE SEQUENCE</scope>
    <source>
        <strain evidence="2">NSJ-42</strain>
    </source>
</reference>
<protein>
    <submittedName>
        <fullName evidence="2">Class I SAM-dependent methyltransferase</fullName>
    </submittedName>
</protein>
<comment type="caution">
    <text evidence="2">The sequence shown here is derived from an EMBL/GenBank/DDBJ whole genome shotgun (WGS) entry which is preliminary data.</text>
</comment>
<dbReference type="GO" id="GO:0032259">
    <property type="term" value="P:methylation"/>
    <property type="evidence" value="ECO:0007669"/>
    <property type="project" value="UniProtKB-KW"/>
</dbReference>
<dbReference type="InterPro" id="IPR050508">
    <property type="entry name" value="Methyltransf_Superfamily"/>
</dbReference>
<dbReference type="Pfam" id="PF08241">
    <property type="entry name" value="Methyltransf_11"/>
    <property type="match status" value="1"/>
</dbReference>
<dbReference type="GO" id="GO:0008757">
    <property type="term" value="F:S-adenosylmethionine-dependent methyltransferase activity"/>
    <property type="evidence" value="ECO:0007669"/>
    <property type="project" value="InterPro"/>
</dbReference>
<keyword evidence="3" id="KW-1185">Reference proteome</keyword>
<sequence length="267" mass="30751">MTYSSIYNMIGFNNEVDRLKAQVKLGWEKEFRTLKWLGLKNGMDILDVGGGPGFYSEKLLENLPDSNLTILDVDDKLLKIAQNRLSNSYYKNRVDFEKTTIYKTGLKDNTYDFVICRFVLQHLDKPVEAVREIYRILKPGGIIAIIDSDSGLMGISDPSFLIKSGRSFFQEIEKRARWNREIGRKLVKILRICGYEDLDFEAVTIHSDIIGMKNILKIPKINDEQIKLLMRYNPTVGKVMQKVKDGRFENSYTIILLNLIAKGVKKI</sequence>
<keyword evidence="2" id="KW-0489">Methyltransferase</keyword>
<gene>
    <name evidence="2" type="ORF">H8R92_09185</name>
</gene>
<dbReference type="Proteomes" id="UP000662088">
    <property type="component" value="Unassembled WGS sequence"/>
</dbReference>
<dbReference type="AlphaFoldDB" id="A0A8I0A6R9"/>
<dbReference type="SUPFAM" id="SSF53335">
    <property type="entry name" value="S-adenosyl-L-methionine-dependent methyltransferases"/>
    <property type="match status" value="1"/>
</dbReference>
<organism evidence="2 3">
    <name type="scientific">Clostridium lentum</name>
    <dbReference type="NCBI Taxonomy" id="2763037"/>
    <lineage>
        <taxon>Bacteria</taxon>
        <taxon>Bacillati</taxon>
        <taxon>Bacillota</taxon>
        <taxon>Clostridia</taxon>
        <taxon>Eubacteriales</taxon>
        <taxon>Clostridiaceae</taxon>
        <taxon>Clostridium</taxon>
    </lineage>
</organism>
<dbReference type="Gene3D" id="3.40.50.150">
    <property type="entry name" value="Vaccinia Virus protein VP39"/>
    <property type="match status" value="1"/>
</dbReference>
<keyword evidence="2" id="KW-0808">Transferase</keyword>